<sequence>MNNTRILFGITIALLLVVIGGLYFDDPNRAAPQPAQEQAAAEEVKKEQEAQADKVAQESAEMKEQLAAMQAEMEARALEHEQQMKALLEAKELTEGELKNERIERERFERMVNARKMAIRTAPQLTTITEALIDQGFVVIGAGQDKNVSVGQKFRVRRGDSVVGRIEVTSVDAEHAVAEAVPGSMPEREEGDAPWFVAGDEVIGLE</sequence>
<accession>A0A6B3LEJ8</accession>
<dbReference type="Proteomes" id="UP000475117">
    <property type="component" value="Chromosome"/>
</dbReference>
<proteinExistence type="predicted"/>
<dbReference type="KEGG" id="soa:G3M56_012980"/>
<keyword evidence="2" id="KW-1185">Reference proteome</keyword>
<name>A0A6B3LEJ8_9BACT</name>
<dbReference type="EMBL" id="CP066776">
    <property type="protein sequence ID" value="QQL44775.1"/>
    <property type="molecule type" value="Genomic_DNA"/>
</dbReference>
<evidence type="ECO:0000313" key="1">
    <source>
        <dbReference type="EMBL" id="QQL44775.1"/>
    </source>
</evidence>
<reference evidence="1 2" key="1">
    <citation type="submission" date="2020-12" db="EMBL/GenBank/DDBJ databases">
        <title>Sulforoseuscoccus oceanibium gen. nov., sp. nov., a representative of the phylum Verrucomicrobia with special cytoplasmic membrane, and proposal of Sulforoseuscoccusaceae fam. nov.</title>
        <authorList>
            <person name="Xi F."/>
        </authorList>
    </citation>
    <scope>NUCLEOTIDE SEQUENCE [LARGE SCALE GENOMIC DNA]</scope>
    <source>
        <strain evidence="1 2">T37</strain>
    </source>
</reference>
<gene>
    <name evidence="1" type="ORF">G3M56_012980</name>
</gene>
<dbReference type="RefSeq" id="WP_164365285.1">
    <property type="nucleotide sequence ID" value="NZ_CP066776.1"/>
</dbReference>
<organism evidence="1 2">
    <name type="scientific">Sulfuriroseicoccus oceanibius</name>
    <dbReference type="NCBI Taxonomy" id="2707525"/>
    <lineage>
        <taxon>Bacteria</taxon>
        <taxon>Pseudomonadati</taxon>
        <taxon>Verrucomicrobiota</taxon>
        <taxon>Verrucomicrobiia</taxon>
        <taxon>Verrucomicrobiales</taxon>
        <taxon>Verrucomicrobiaceae</taxon>
        <taxon>Sulfuriroseicoccus</taxon>
    </lineage>
</organism>
<dbReference type="AlphaFoldDB" id="A0A6B3LEJ8"/>
<protein>
    <submittedName>
        <fullName evidence="1">Uncharacterized protein</fullName>
    </submittedName>
</protein>
<evidence type="ECO:0000313" key="2">
    <source>
        <dbReference type="Proteomes" id="UP000475117"/>
    </source>
</evidence>